<keyword evidence="8" id="KW-1185">Reference proteome</keyword>
<keyword evidence="5 6" id="KW-0472">Membrane</keyword>
<dbReference type="PANTHER" id="PTHR45649:SF26">
    <property type="entry name" value="OS04G0435100 PROTEIN"/>
    <property type="match status" value="1"/>
</dbReference>
<dbReference type="Gene3D" id="1.20.1740.10">
    <property type="entry name" value="Amino acid/polyamine transporter I"/>
    <property type="match status" value="1"/>
</dbReference>
<feature type="transmembrane region" description="Helical" evidence="6">
    <location>
        <begin position="50"/>
        <end position="68"/>
    </location>
</feature>
<comment type="subcellular location">
    <subcellularLocation>
        <location evidence="1">Membrane</location>
        <topology evidence="1">Multi-pass membrane protein</topology>
    </subcellularLocation>
</comment>
<evidence type="ECO:0000313" key="7">
    <source>
        <dbReference type="EMBL" id="KAI9274656.1"/>
    </source>
</evidence>
<evidence type="ECO:0000313" key="8">
    <source>
        <dbReference type="Proteomes" id="UP001209540"/>
    </source>
</evidence>
<reference evidence="7" key="1">
    <citation type="journal article" date="2022" name="IScience">
        <title>Evolution of zygomycete secretomes and the origins of terrestrial fungal ecologies.</title>
        <authorList>
            <person name="Chang Y."/>
            <person name="Wang Y."/>
            <person name="Mondo S."/>
            <person name="Ahrendt S."/>
            <person name="Andreopoulos W."/>
            <person name="Barry K."/>
            <person name="Beard J."/>
            <person name="Benny G.L."/>
            <person name="Blankenship S."/>
            <person name="Bonito G."/>
            <person name="Cuomo C."/>
            <person name="Desiro A."/>
            <person name="Gervers K.A."/>
            <person name="Hundley H."/>
            <person name="Kuo A."/>
            <person name="LaButti K."/>
            <person name="Lang B.F."/>
            <person name="Lipzen A."/>
            <person name="O'Donnell K."/>
            <person name="Pangilinan J."/>
            <person name="Reynolds N."/>
            <person name="Sandor L."/>
            <person name="Smith M.E."/>
            <person name="Tsang A."/>
            <person name="Grigoriev I.V."/>
            <person name="Stajich J.E."/>
            <person name="Spatafora J.W."/>
        </authorList>
    </citation>
    <scope>NUCLEOTIDE SEQUENCE</scope>
    <source>
        <strain evidence="7">RSA 2281</strain>
    </source>
</reference>
<dbReference type="Pfam" id="PF13520">
    <property type="entry name" value="AA_permease_2"/>
    <property type="match status" value="1"/>
</dbReference>
<feature type="transmembrane region" description="Helical" evidence="6">
    <location>
        <begin position="20"/>
        <end position="38"/>
    </location>
</feature>
<dbReference type="GO" id="GO:0022857">
    <property type="term" value="F:transmembrane transporter activity"/>
    <property type="evidence" value="ECO:0007669"/>
    <property type="project" value="InterPro"/>
</dbReference>
<feature type="transmembrane region" description="Helical" evidence="6">
    <location>
        <begin position="291"/>
        <end position="309"/>
    </location>
</feature>
<keyword evidence="2" id="KW-0813">Transport</keyword>
<accession>A0AAD5PIL9</accession>
<dbReference type="InterPro" id="IPR002293">
    <property type="entry name" value="AA/rel_permease1"/>
</dbReference>
<feature type="transmembrane region" description="Helical" evidence="6">
    <location>
        <begin position="329"/>
        <end position="347"/>
    </location>
</feature>
<evidence type="ECO:0000256" key="4">
    <source>
        <dbReference type="ARBA" id="ARBA00022989"/>
    </source>
</evidence>
<proteinExistence type="predicted"/>
<keyword evidence="3 6" id="KW-0812">Transmembrane</keyword>
<sequence length="365" mass="39867">MVNINKNEANGDALFSNKGVELVIFIIYTVMITAYCTLGMKFNAYMNRVLVVWTALGTLIVSITLPVMSPINPSASWVFTGFNNETGYSNSGIAFFLGLLPASVTMIGYENGAHISEGTKNAAITGPRGILISVVSAVFQGILLCCITLFSVQDVDELINASYPVGTLFLRSTNTSVAIFFLVVIAVALIGCSCSMLLSAAQMIFAMSRDGLLPGHRYWYSLSKNYQVPLRALLLLCLVSILAVLPSLGSDVYLSIVLSTTVIFMNTSYCIPCVCRLIWKRHDMPKGPFNLGRYSILIHSIAVAWILFIDVIMCMPRQVNPLVLLSMNWSSVMLGFVIFIAFGLWIIGPTVKGLEKTGTCKEEKS</sequence>
<gene>
    <name evidence="7" type="ORF">BDA99DRAFT_432307</name>
</gene>
<feature type="transmembrane region" description="Helical" evidence="6">
    <location>
        <begin position="88"/>
        <end position="109"/>
    </location>
</feature>
<dbReference type="PIRSF" id="PIRSF006060">
    <property type="entry name" value="AA_transporter"/>
    <property type="match status" value="1"/>
</dbReference>
<comment type="caution">
    <text evidence="7">The sequence shown here is derived from an EMBL/GenBank/DDBJ whole genome shotgun (WGS) entry which is preliminary data.</text>
</comment>
<dbReference type="EMBL" id="JAIXMP010000004">
    <property type="protein sequence ID" value="KAI9274656.1"/>
    <property type="molecule type" value="Genomic_DNA"/>
</dbReference>
<dbReference type="Proteomes" id="UP001209540">
    <property type="component" value="Unassembled WGS sequence"/>
</dbReference>
<feature type="transmembrane region" description="Helical" evidence="6">
    <location>
        <begin position="252"/>
        <end position="279"/>
    </location>
</feature>
<feature type="transmembrane region" description="Helical" evidence="6">
    <location>
        <begin position="177"/>
        <end position="207"/>
    </location>
</feature>
<evidence type="ECO:0000256" key="5">
    <source>
        <dbReference type="ARBA" id="ARBA00023136"/>
    </source>
</evidence>
<dbReference type="AlphaFoldDB" id="A0AAD5PIL9"/>
<feature type="transmembrane region" description="Helical" evidence="6">
    <location>
        <begin position="130"/>
        <end position="152"/>
    </location>
</feature>
<evidence type="ECO:0000256" key="1">
    <source>
        <dbReference type="ARBA" id="ARBA00004141"/>
    </source>
</evidence>
<feature type="transmembrane region" description="Helical" evidence="6">
    <location>
        <begin position="228"/>
        <end position="246"/>
    </location>
</feature>
<evidence type="ECO:0000256" key="6">
    <source>
        <dbReference type="SAM" id="Phobius"/>
    </source>
</evidence>
<evidence type="ECO:0000256" key="2">
    <source>
        <dbReference type="ARBA" id="ARBA00022448"/>
    </source>
</evidence>
<name>A0AAD5PIL9_9FUNG</name>
<protein>
    <submittedName>
        <fullName evidence="7">Amino acid/polyamine transporter I</fullName>
    </submittedName>
</protein>
<reference evidence="7" key="2">
    <citation type="submission" date="2023-02" db="EMBL/GenBank/DDBJ databases">
        <authorList>
            <consortium name="DOE Joint Genome Institute"/>
            <person name="Mondo S.J."/>
            <person name="Chang Y."/>
            <person name="Wang Y."/>
            <person name="Ahrendt S."/>
            <person name="Andreopoulos W."/>
            <person name="Barry K."/>
            <person name="Beard J."/>
            <person name="Benny G.L."/>
            <person name="Blankenship S."/>
            <person name="Bonito G."/>
            <person name="Cuomo C."/>
            <person name="Desiro A."/>
            <person name="Gervers K.A."/>
            <person name="Hundley H."/>
            <person name="Kuo A."/>
            <person name="LaButti K."/>
            <person name="Lang B.F."/>
            <person name="Lipzen A."/>
            <person name="O'Donnell K."/>
            <person name="Pangilinan J."/>
            <person name="Reynolds N."/>
            <person name="Sandor L."/>
            <person name="Smith M.W."/>
            <person name="Tsang A."/>
            <person name="Grigoriev I.V."/>
            <person name="Stajich J.E."/>
            <person name="Spatafora J.W."/>
        </authorList>
    </citation>
    <scope>NUCLEOTIDE SEQUENCE</scope>
    <source>
        <strain evidence="7">RSA 2281</strain>
    </source>
</reference>
<keyword evidence="4 6" id="KW-1133">Transmembrane helix</keyword>
<dbReference type="PANTHER" id="PTHR45649">
    <property type="entry name" value="AMINO-ACID PERMEASE BAT1"/>
    <property type="match status" value="1"/>
</dbReference>
<evidence type="ECO:0000256" key="3">
    <source>
        <dbReference type="ARBA" id="ARBA00022692"/>
    </source>
</evidence>
<dbReference type="GO" id="GO:0016020">
    <property type="term" value="C:membrane"/>
    <property type="evidence" value="ECO:0007669"/>
    <property type="project" value="UniProtKB-SubCell"/>
</dbReference>
<organism evidence="7 8">
    <name type="scientific">Phascolomyces articulosus</name>
    <dbReference type="NCBI Taxonomy" id="60185"/>
    <lineage>
        <taxon>Eukaryota</taxon>
        <taxon>Fungi</taxon>
        <taxon>Fungi incertae sedis</taxon>
        <taxon>Mucoromycota</taxon>
        <taxon>Mucoromycotina</taxon>
        <taxon>Mucoromycetes</taxon>
        <taxon>Mucorales</taxon>
        <taxon>Lichtheimiaceae</taxon>
        <taxon>Phascolomyces</taxon>
    </lineage>
</organism>